<dbReference type="InterPro" id="IPR055247">
    <property type="entry name" value="InsJ-like_HTH"/>
</dbReference>
<accession>A0ABW5QCT9</accession>
<dbReference type="InterPro" id="IPR010921">
    <property type="entry name" value="Trp_repressor/repl_initiator"/>
</dbReference>
<organism evidence="3 4">
    <name type="scientific">Piscibacillus salipiscarius</name>
    <dbReference type="NCBI Taxonomy" id="299480"/>
    <lineage>
        <taxon>Bacteria</taxon>
        <taxon>Bacillati</taxon>
        <taxon>Bacillota</taxon>
        <taxon>Bacilli</taxon>
        <taxon>Bacillales</taxon>
        <taxon>Bacillaceae</taxon>
        <taxon>Piscibacillus</taxon>
    </lineage>
</organism>
<dbReference type="SUPFAM" id="SSF46689">
    <property type="entry name" value="Homeodomain-like"/>
    <property type="match status" value="1"/>
</dbReference>
<dbReference type="Proteomes" id="UP001597452">
    <property type="component" value="Unassembled WGS sequence"/>
</dbReference>
<dbReference type="RefSeq" id="WP_377329735.1">
    <property type="nucleotide sequence ID" value="NZ_JBHUMZ010000045.1"/>
</dbReference>
<dbReference type="InterPro" id="IPR009057">
    <property type="entry name" value="Homeodomain-like_sf"/>
</dbReference>
<evidence type="ECO:0000259" key="2">
    <source>
        <dbReference type="Pfam" id="PF13518"/>
    </source>
</evidence>
<gene>
    <name evidence="3" type="ORF">ACFSW4_12765</name>
</gene>
<evidence type="ECO:0000313" key="4">
    <source>
        <dbReference type="Proteomes" id="UP001597452"/>
    </source>
</evidence>
<comment type="similarity">
    <text evidence="1">Belongs to the IS150/IS1296 orfA family.</text>
</comment>
<evidence type="ECO:0000313" key="3">
    <source>
        <dbReference type="EMBL" id="MFD2639742.1"/>
    </source>
</evidence>
<dbReference type="PANTHER" id="PTHR33795">
    <property type="entry name" value="INSERTION ELEMENT IS150 PROTEIN INSJ"/>
    <property type="match status" value="1"/>
</dbReference>
<evidence type="ECO:0000256" key="1">
    <source>
        <dbReference type="ARBA" id="ARBA00038232"/>
    </source>
</evidence>
<dbReference type="Pfam" id="PF13518">
    <property type="entry name" value="HTH_28"/>
    <property type="match status" value="2"/>
</dbReference>
<feature type="domain" description="Insertion element IS150 protein InsJ-like helix-turn-helix" evidence="2">
    <location>
        <begin position="66"/>
        <end position="116"/>
    </location>
</feature>
<keyword evidence="4" id="KW-1185">Reference proteome</keyword>
<feature type="domain" description="Insertion element IS150 protein InsJ-like helix-turn-helix" evidence="2">
    <location>
        <begin position="8"/>
        <end position="57"/>
    </location>
</feature>
<dbReference type="SUPFAM" id="SSF48295">
    <property type="entry name" value="TrpR-like"/>
    <property type="match status" value="1"/>
</dbReference>
<dbReference type="InterPro" id="IPR052057">
    <property type="entry name" value="IS150/IS1296_orfA-like"/>
</dbReference>
<sequence length="141" mass="16460">MAKYNFEFKLKIVKEYLEGPLGCGLLAKKYDISDKEQIRMWVKSYKSFGEGGLRRKRSKTVYSVQFKLDVLNFKRQTGASYKDTAIEFKLNNPSLIANWKRSFLNEGIEGLKENRKDGLLCLRKVNRNSPNKKRQCLARNN</sequence>
<dbReference type="EMBL" id="JBHUMZ010000045">
    <property type="protein sequence ID" value="MFD2639742.1"/>
    <property type="molecule type" value="Genomic_DNA"/>
</dbReference>
<dbReference type="Gene3D" id="1.10.10.10">
    <property type="entry name" value="Winged helix-like DNA-binding domain superfamily/Winged helix DNA-binding domain"/>
    <property type="match status" value="2"/>
</dbReference>
<dbReference type="InterPro" id="IPR036388">
    <property type="entry name" value="WH-like_DNA-bd_sf"/>
</dbReference>
<dbReference type="PANTHER" id="PTHR33795:SF1">
    <property type="entry name" value="INSERTION ELEMENT IS150 PROTEIN INSJ"/>
    <property type="match status" value="1"/>
</dbReference>
<proteinExistence type="inferred from homology"/>
<comment type="caution">
    <text evidence="3">The sequence shown here is derived from an EMBL/GenBank/DDBJ whole genome shotgun (WGS) entry which is preliminary data.</text>
</comment>
<protein>
    <submittedName>
        <fullName evidence="3">Transposase</fullName>
    </submittedName>
</protein>
<reference evidence="4" key="1">
    <citation type="journal article" date="2019" name="Int. J. Syst. Evol. Microbiol.">
        <title>The Global Catalogue of Microorganisms (GCM) 10K type strain sequencing project: providing services to taxonomists for standard genome sequencing and annotation.</title>
        <authorList>
            <consortium name="The Broad Institute Genomics Platform"/>
            <consortium name="The Broad Institute Genome Sequencing Center for Infectious Disease"/>
            <person name="Wu L."/>
            <person name="Ma J."/>
        </authorList>
    </citation>
    <scope>NUCLEOTIDE SEQUENCE [LARGE SCALE GENOMIC DNA]</scope>
    <source>
        <strain evidence="4">TISTR 1571</strain>
    </source>
</reference>
<name>A0ABW5QCT9_9BACI</name>